<dbReference type="GO" id="GO:0003677">
    <property type="term" value="F:DNA binding"/>
    <property type="evidence" value="ECO:0007669"/>
    <property type="project" value="InterPro"/>
</dbReference>
<dbReference type="Proteomes" id="UP000271683">
    <property type="component" value="Unassembled WGS sequence"/>
</dbReference>
<dbReference type="PANTHER" id="PTHR22683:SF41">
    <property type="entry name" value="DNA TRANSLOCASE FTSK"/>
    <property type="match status" value="1"/>
</dbReference>
<sequence length="305" mass="32822">MPPVLAANTTLGPVKPGLPLSIFDPIPIGIDEFGMQVLIRLIWRNLLIGGEPGAGKSALLNVLVAYAALCLNCKLILLDGKQVELGQWRKCADAFVGPNIVQALVLLTKLQKMMDNRYAFLLDCERRKVVEKIQTLSPITGEIIWVPDAFLPYVVAIDEIAYYSATTGDKKQREEFAALLRDLVARGRAVGIIVIAATQRPSSDIIPTSLRDLFAWRFAGRCTNDSSSDIVLGHGWAQKNWSANSISPNNPGAGLLIAEGGSPQLVKTAYLDDRTCAAIAAHAASLRATVTAADRRALRAVPAAA</sequence>
<accession>A0A3N1GRG4</accession>
<dbReference type="AlphaFoldDB" id="A0A3N1GRG4"/>
<evidence type="ECO:0000256" key="1">
    <source>
        <dbReference type="ARBA" id="ARBA00022741"/>
    </source>
</evidence>
<comment type="caution">
    <text evidence="5">The sequence shown here is derived from an EMBL/GenBank/DDBJ whole genome shotgun (WGS) entry which is preliminary data.</text>
</comment>
<dbReference type="Pfam" id="PF01580">
    <property type="entry name" value="FtsK_SpoIIIE"/>
    <property type="match status" value="1"/>
</dbReference>
<dbReference type="InterPro" id="IPR050206">
    <property type="entry name" value="FtsK/SpoIIIE/SftA"/>
</dbReference>
<protein>
    <submittedName>
        <fullName evidence="5">S-DNA-T family DNA segregation ATPase FtsK/SpoIIIE</fullName>
    </submittedName>
</protein>
<dbReference type="PANTHER" id="PTHR22683">
    <property type="entry name" value="SPORULATION PROTEIN RELATED"/>
    <property type="match status" value="1"/>
</dbReference>
<reference evidence="5 6" key="1">
    <citation type="submission" date="2018-11" db="EMBL/GenBank/DDBJ databases">
        <title>Sequencing the genomes of 1000 actinobacteria strains.</title>
        <authorList>
            <person name="Klenk H.-P."/>
        </authorList>
    </citation>
    <scope>NUCLEOTIDE SEQUENCE [LARGE SCALE GENOMIC DNA]</scope>
    <source>
        <strain evidence="5 6">DSM 43634</strain>
    </source>
</reference>
<evidence type="ECO:0000259" key="4">
    <source>
        <dbReference type="PROSITE" id="PS50901"/>
    </source>
</evidence>
<keyword evidence="2 3" id="KW-0067">ATP-binding</keyword>
<feature type="domain" description="FtsK" evidence="4">
    <location>
        <begin position="23"/>
        <end position="229"/>
    </location>
</feature>
<evidence type="ECO:0000256" key="3">
    <source>
        <dbReference type="PROSITE-ProRule" id="PRU00289"/>
    </source>
</evidence>
<feature type="binding site" evidence="3">
    <location>
        <begin position="50"/>
        <end position="57"/>
    </location>
    <ligand>
        <name>ATP</name>
        <dbReference type="ChEBI" id="CHEBI:30616"/>
    </ligand>
</feature>
<dbReference type="OrthoDB" id="3315716at2"/>
<evidence type="ECO:0000256" key="2">
    <source>
        <dbReference type="ARBA" id="ARBA00022840"/>
    </source>
</evidence>
<dbReference type="GO" id="GO:0005524">
    <property type="term" value="F:ATP binding"/>
    <property type="evidence" value="ECO:0007669"/>
    <property type="project" value="UniProtKB-UniRule"/>
</dbReference>
<dbReference type="SUPFAM" id="SSF52540">
    <property type="entry name" value="P-loop containing nucleoside triphosphate hydrolases"/>
    <property type="match status" value="1"/>
</dbReference>
<dbReference type="RefSeq" id="WP_123678552.1">
    <property type="nucleotide sequence ID" value="NZ_RJKL01000001.1"/>
</dbReference>
<dbReference type="PROSITE" id="PS50901">
    <property type="entry name" value="FTSK"/>
    <property type="match status" value="1"/>
</dbReference>
<organism evidence="5 6">
    <name type="scientific">Couchioplanes caeruleus</name>
    <dbReference type="NCBI Taxonomy" id="56438"/>
    <lineage>
        <taxon>Bacteria</taxon>
        <taxon>Bacillati</taxon>
        <taxon>Actinomycetota</taxon>
        <taxon>Actinomycetes</taxon>
        <taxon>Micromonosporales</taxon>
        <taxon>Micromonosporaceae</taxon>
        <taxon>Couchioplanes</taxon>
    </lineage>
</organism>
<keyword evidence="1 3" id="KW-0547">Nucleotide-binding</keyword>
<proteinExistence type="predicted"/>
<gene>
    <name evidence="5" type="ORF">EDD30_5782</name>
</gene>
<dbReference type="EMBL" id="RJKL01000001">
    <property type="protein sequence ID" value="ROP32833.1"/>
    <property type="molecule type" value="Genomic_DNA"/>
</dbReference>
<name>A0A3N1GRG4_9ACTN</name>
<dbReference type="Gene3D" id="3.40.50.300">
    <property type="entry name" value="P-loop containing nucleotide triphosphate hydrolases"/>
    <property type="match status" value="1"/>
</dbReference>
<evidence type="ECO:0000313" key="6">
    <source>
        <dbReference type="Proteomes" id="UP000271683"/>
    </source>
</evidence>
<evidence type="ECO:0000313" key="5">
    <source>
        <dbReference type="EMBL" id="ROP32833.1"/>
    </source>
</evidence>
<dbReference type="InterPro" id="IPR027417">
    <property type="entry name" value="P-loop_NTPase"/>
</dbReference>
<dbReference type="InterPro" id="IPR002543">
    <property type="entry name" value="FtsK_dom"/>
</dbReference>